<dbReference type="AlphaFoldDB" id="A0A0R2RHI5"/>
<comment type="caution">
    <text evidence="2">The sequence shown here is derived from an EMBL/GenBank/DDBJ whole genome shotgun (WGS) entry which is preliminary data.</text>
</comment>
<name>A0A0R2RHI5_9BACT</name>
<gene>
    <name evidence="2" type="ORF">ABR82_03385</name>
</gene>
<evidence type="ECO:0000256" key="1">
    <source>
        <dbReference type="SAM" id="MobiDB-lite"/>
    </source>
</evidence>
<dbReference type="Proteomes" id="UP000051269">
    <property type="component" value="Unassembled WGS sequence"/>
</dbReference>
<organism evidence="2 3">
    <name type="scientific">Verrucomicrobia subdivision 6 bacterium BACL9 MAG-120507-bin52</name>
    <dbReference type="NCBI Taxonomy" id="1655590"/>
    <lineage>
        <taxon>Bacteria</taxon>
        <taxon>Pseudomonadati</taxon>
        <taxon>Verrucomicrobiota</taxon>
        <taxon>Verrucomicrobiia</taxon>
        <taxon>Verrucomicrobiales</taxon>
        <taxon>Verrucomicrobia subdivision 6</taxon>
    </lineage>
</organism>
<protein>
    <submittedName>
        <fullName evidence="2">Uncharacterized protein</fullName>
    </submittedName>
</protein>
<accession>A0A0R2RHI5</accession>
<evidence type="ECO:0000313" key="3">
    <source>
        <dbReference type="Proteomes" id="UP000051269"/>
    </source>
</evidence>
<evidence type="ECO:0000313" key="2">
    <source>
        <dbReference type="EMBL" id="KRO60555.1"/>
    </source>
</evidence>
<dbReference type="EMBL" id="LIBO01000278">
    <property type="protein sequence ID" value="KRO60555.1"/>
    <property type="molecule type" value="Genomic_DNA"/>
</dbReference>
<proteinExistence type="predicted"/>
<reference evidence="2 3" key="1">
    <citation type="submission" date="2015-10" db="EMBL/GenBank/DDBJ databases">
        <title>Metagenome-Assembled Genomes uncover a global brackish microbiome.</title>
        <authorList>
            <person name="Hugerth L.W."/>
            <person name="Larsson J."/>
            <person name="Alneberg J."/>
            <person name="Lindh M.V."/>
            <person name="Legrand C."/>
            <person name="Pinhassi J."/>
            <person name="Andersson A.F."/>
        </authorList>
    </citation>
    <scope>NUCLEOTIDE SEQUENCE [LARGE SCALE GENOMIC DNA]</scope>
    <source>
        <strain evidence="2">BACL18 MAG-120507-bin52</strain>
    </source>
</reference>
<feature type="region of interest" description="Disordered" evidence="1">
    <location>
        <begin position="31"/>
        <end position="56"/>
    </location>
</feature>
<sequence>MNGGELLTDIGTGSDLTGSGEGFKRFGQIARSGGSEVKHDEAGPNGGGGFQSGDGVAFGEATSGGAGIGKFVGVGVGTKKLDWDGAKVV</sequence>